<dbReference type="InterPro" id="IPR037069">
    <property type="entry name" value="AcylCoA_DH/ox_N_sf"/>
</dbReference>
<dbReference type="GO" id="GO:0050660">
    <property type="term" value="F:flavin adenine dinucleotide binding"/>
    <property type="evidence" value="ECO:0007669"/>
    <property type="project" value="InterPro"/>
</dbReference>
<dbReference type="PIRSF" id="PIRSF016578">
    <property type="entry name" value="HsaA"/>
    <property type="match status" value="1"/>
</dbReference>
<comment type="caution">
    <text evidence="5">The sequence shown here is derived from an EMBL/GenBank/DDBJ whole genome shotgun (WGS) entry which is preliminary data.</text>
</comment>
<dbReference type="InterPro" id="IPR009100">
    <property type="entry name" value="AcylCoA_DH/oxidase_NM_dom_sf"/>
</dbReference>
<dbReference type="GO" id="GO:0033539">
    <property type="term" value="P:fatty acid beta-oxidation using acyl-CoA dehydrogenase"/>
    <property type="evidence" value="ECO:0007669"/>
    <property type="project" value="TreeGrafter"/>
</dbReference>
<evidence type="ECO:0000259" key="3">
    <source>
        <dbReference type="Pfam" id="PF02771"/>
    </source>
</evidence>
<evidence type="ECO:0000313" key="5">
    <source>
        <dbReference type="EMBL" id="MBB5069608.1"/>
    </source>
</evidence>
<proteinExistence type="inferred from homology"/>
<gene>
    <name evidence="5" type="ORF">BJ969_002696</name>
</gene>
<dbReference type="InterPro" id="IPR013786">
    <property type="entry name" value="AcylCoA_DH/ox_N"/>
</dbReference>
<dbReference type="SUPFAM" id="SSF56645">
    <property type="entry name" value="Acyl-CoA dehydrogenase NM domain-like"/>
    <property type="match status" value="1"/>
</dbReference>
<dbReference type="InterPro" id="IPR013107">
    <property type="entry name" value="Acyl-CoA_DH_C"/>
</dbReference>
<dbReference type="Gene3D" id="1.20.140.10">
    <property type="entry name" value="Butyryl-CoA Dehydrogenase, subunit A, domain 3"/>
    <property type="match status" value="1"/>
</dbReference>
<dbReference type="Gene3D" id="1.10.540.10">
    <property type="entry name" value="Acyl-CoA dehydrogenase/oxidase, N-terminal domain"/>
    <property type="match status" value="1"/>
</dbReference>
<dbReference type="InterPro" id="IPR036250">
    <property type="entry name" value="AcylCo_DH-like_C"/>
</dbReference>
<keyword evidence="6" id="KW-1185">Reference proteome</keyword>
<dbReference type="AlphaFoldDB" id="A0A840NH67"/>
<dbReference type="Proteomes" id="UP000580474">
    <property type="component" value="Unassembled WGS sequence"/>
</dbReference>
<organism evidence="5 6">
    <name type="scientific">Saccharopolyspora gloriosae</name>
    <dbReference type="NCBI Taxonomy" id="455344"/>
    <lineage>
        <taxon>Bacteria</taxon>
        <taxon>Bacillati</taxon>
        <taxon>Actinomycetota</taxon>
        <taxon>Actinomycetes</taxon>
        <taxon>Pseudonocardiales</taxon>
        <taxon>Pseudonocardiaceae</taxon>
        <taxon>Saccharopolyspora</taxon>
    </lineage>
</organism>
<dbReference type="EMBL" id="JACHIV010000001">
    <property type="protein sequence ID" value="MBB5069608.1"/>
    <property type="molecule type" value="Genomic_DNA"/>
</dbReference>
<dbReference type="GO" id="GO:0016712">
    <property type="term" value="F:oxidoreductase activity, acting on paired donors, with incorporation or reduction of molecular oxygen, reduced flavin or flavoprotein as one donor, and incorporation of one atom of oxygen"/>
    <property type="evidence" value="ECO:0007669"/>
    <property type="project" value="TreeGrafter"/>
</dbReference>
<dbReference type="Gene3D" id="2.40.110.10">
    <property type="entry name" value="Butyryl-CoA Dehydrogenase, subunit A, domain 2"/>
    <property type="match status" value="1"/>
</dbReference>
<dbReference type="GO" id="GO:0005737">
    <property type="term" value="C:cytoplasm"/>
    <property type="evidence" value="ECO:0007669"/>
    <property type="project" value="TreeGrafter"/>
</dbReference>
<dbReference type="Pfam" id="PF08028">
    <property type="entry name" value="Acyl-CoA_dh_2"/>
    <property type="match status" value="1"/>
</dbReference>
<dbReference type="Pfam" id="PF02771">
    <property type="entry name" value="Acyl-CoA_dh_N"/>
    <property type="match status" value="1"/>
</dbReference>
<dbReference type="PANTHER" id="PTHR48083:SF19">
    <property type="entry name" value="FLAVIN-DEPENDENT MONOOXYGENASE, OXYGENASE SUBUNIT HSAA"/>
    <property type="match status" value="1"/>
</dbReference>
<feature type="domain" description="Acyl-CoA dehydrogenase C-terminal" evidence="4">
    <location>
        <begin position="231"/>
        <end position="358"/>
    </location>
</feature>
<dbReference type="PANTHER" id="PTHR48083">
    <property type="entry name" value="MEDIUM-CHAIN SPECIFIC ACYL-COA DEHYDROGENASE, MITOCHONDRIAL-RELATED"/>
    <property type="match status" value="1"/>
</dbReference>
<evidence type="ECO:0000256" key="2">
    <source>
        <dbReference type="ARBA" id="ARBA00049661"/>
    </source>
</evidence>
<comment type="similarity">
    <text evidence="2">Belongs to the HpaH/HsaA monooxygenase family.</text>
</comment>
<protein>
    <submittedName>
        <fullName evidence="5">Alkylation response protein AidB-like acyl-CoA dehydrogenase</fullName>
    </submittedName>
</protein>
<name>A0A840NH67_9PSEU</name>
<evidence type="ECO:0000313" key="6">
    <source>
        <dbReference type="Proteomes" id="UP000580474"/>
    </source>
</evidence>
<sequence>MLMTTDIIGGSVASLLDAARTAAERAAAEAPATERDRRITAASAAAARAAGAFALGVRRSDGGLEAGLTTRVRFLAELGRGCPSTAWVAATTYEAKSLLQIGTTDEAYADAFRDVDAVVCSSARTGTAVREPGGLRVSGRWPYASGCELAEWAMLSVQLPAEGDRPARPGAVFARTRDLTVERDWNMAGLGGTGSHTLVGEDVWIPDSHLLDLARIGASLSNLAIAVGLFAPLWGAARGALDVVTEVVAKRTSPNPGHATMADSPGARRNLAVAAHGIDTAHRRMLGIAEALEAAPPGEALPAEERARLRLDLITAVRECRSALEDLLDLHGSSGLDAANPLQRYWRDFAVGSRHVQFTSHVVEDDFGILLLGLDAAPSGLL</sequence>
<dbReference type="InterPro" id="IPR050741">
    <property type="entry name" value="Acyl-CoA_dehydrogenase"/>
</dbReference>
<reference evidence="5 6" key="1">
    <citation type="submission" date="2020-08" db="EMBL/GenBank/DDBJ databases">
        <title>Sequencing the genomes of 1000 actinobacteria strains.</title>
        <authorList>
            <person name="Klenk H.-P."/>
        </authorList>
    </citation>
    <scope>NUCLEOTIDE SEQUENCE [LARGE SCALE GENOMIC DNA]</scope>
    <source>
        <strain evidence="5 6">DSM 45582</strain>
    </source>
</reference>
<feature type="domain" description="Acyl-CoA dehydrogenase/oxidase N-terminal" evidence="3">
    <location>
        <begin position="16"/>
        <end position="104"/>
    </location>
</feature>
<accession>A0A840NH67</accession>
<dbReference type="InterPro" id="IPR046373">
    <property type="entry name" value="Acyl-CoA_Oxase/DH_mid-dom_sf"/>
</dbReference>
<evidence type="ECO:0000256" key="1">
    <source>
        <dbReference type="ARBA" id="ARBA00023002"/>
    </source>
</evidence>
<keyword evidence="1" id="KW-0560">Oxidoreductase</keyword>
<evidence type="ECO:0000259" key="4">
    <source>
        <dbReference type="Pfam" id="PF08028"/>
    </source>
</evidence>
<dbReference type="GO" id="GO:0003995">
    <property type="term" value="F:acyl-CoA dehydrogenase activity"/>
    <property type="evidence" value="ECO:0007669"/>
    <property type="project" value="TreeGrafter"/>
</dbReference>
<dbReference type="SUPFAM" id="SSF47203">
    <property type="entry name" value="Acyl-CoA dehydrogenase C-terminal domain-like"/>
    <property type="match status" value="1"/>
</dbReference>